<dbReference type="PIRSF" id="PIRSF006060">
    <property type="entry name" value="AA_transporter"/>
    <property type="match status" value="1"/>
</dbReference>
<dbReference type="PANTHER" id="PTHR11785:SF512">
    <property type="entry name" value="SOBREMESA, ISOFORM B"/>
    <property type="match status" value="1"/>
</dbReference>
<feature type="transmembrane region" description="Helical" evidence="5">
    <location>
        <begin position="361"/>
        <end position="382"/>
    </location>
</feature>
<protein>
    <recommendedName>
        <fullName evidence="7">Amino acid permease/ SLC12A domain-containing protein</fullName>
    </recommendedName>
</protein>
<evidence type="ECO:0000256" key="2">
    <source>
        <dbReference type="ARBA" id="ARBA00022692"/>
    </source>
</evidence>
<dbReference type="InterPro" id="IPR002293">
    <property type="entry name" value="AA/rel_permease1"/>
</dbReference>
<dbReference type="PANTHER" id="PTHR11785">
    <property type="entry name" value="AMINO ACID TRANSPORTER"/>
    <property type="match status" value="1"/>
</dbReference>
<name>A0A381YII8_9ZZZZ</name>
<feature type="transmembrane region" description="Helical" evidence="5">
    <location>
        <begin position="131"/>
        <end position="149"/>
    </location>
</feature>
<dbReference type="GO" id="GO:0015179">
    <property type="term" value="F:L-amino acid transmembrane transporter activity"/>
    <property type="evidence" value="ECO:0007669"/>
    <property type="project" value="TreeGrafter"/>
</dbReference>
<evidence type="ECO:0000256" key="1">
    <source>
        <dbReference type="ARBA" id="ARBA00004141"/>
    </source>
</evidence>
<feature type="transmembrane region" description="Helical" evidence="5">
    <location>
        <begin position="20"/>
        <end position="41"/>
    </location>
</feature>
<evidence type="ECO:0000256" key="4">
    <source>
        <dbReference type="ARBA" id="ARBA00023136"/>
    </source>
</evidence>
<reference evidence="6" key="1">
    <citation type="submission" date="2018-05" db="EMBL/GenBank/DDBJ databases">
        <authorList>
            <person name="Lanie J.A."/>
            <person name="Ng W.-L."/>
            <person name="Kazmierczak K.M."/>
            <person name="Andrzejewski T.M."/>
            <person name="Davidsen T.M."/>
            <person name="Wayne K.J."/>
            <person name="Tettelin H."/>
            <person name="Glass J.I."/>
            <person name="Rusch D."/>
            <person name="Podicherti R."/>
            <person name="Tsui H.-C.T."/>
            <person name="Winkler M.E."/>
        </authorList>
    </citation>
    <scope>NUCLEOTIDE SEQUENCE</scope>
</reference>
<feature type="transmembrane region" description="Helical" evidence="5">
    <location>
        <begin position="169"/>
        <end position="187"/>
    </location>
</feature>
<dbReference type="EMBL" id="UINC01018332">
    <property type="protein sequence ID" value="SVA76916.1"/>
    <property type="molecule type" value="Genomic_DNA"/>
</dbReference>
<feature type="transmembrane region" description="Helical" evidence="5">
    <location>
        <begin position="326"/>
        <end position="349"/>
    </location>
</feature>
<dbReference type="InterPro" id="IPR050598">
    <property type="entry name" value="AminoAcid_Transporter"/>
</dbReference>
<feature type="transmembrane region" description="Helical" evidence="5">
    <location>
        <begin position="66"/>
        <end position="90"/>
    </location>
</feature>
<keyword evidence="2 5" id="KW-0812">Transmembrane</keyword>
<keyword evidence="3 5" id="KW-1133">Transmembrane helix</keyword>
<dbReference type="Pfam" id="PF13520">
    <property type="entry name" value="AA_permease_2"/>
    <property type="match status" value="1"/>
</dbReference>
<feature type="transmembrane region" description="Helical" evidence="5">
    <location>
        <begin position="257"/>
        <end position="280"/>
    </location>
</feature>
<feature type="transmembrane region" description="Helical" evidence="5">
    <location>
        <begin position="301"/>
        <end position="320"/>
    </location>
</feature>
<feature type="transmembrane region" description="Helical" evidence="5">
    <location>
        <begin position="96"/>
        <end position="119"/>
    </location>
</feature>
<accession>A0A381YII8</accession>
<feature type="transmembrane region" description="Helical" evidence="5">
    <location>
        <begin position="208"/>
        <end position="227"/>
    </location>
</feature>
<gene>
    <name evidence="6" type="ORF">METZ01_LOCUS129770</name>
</gene>
<organism evidence="6">
    <name type="scientific">marine metagenome</name>
    <dbReference type="NCBI Taxonomy" id="408172"/>
    <lineage>
        <taxon>unclassified sequences</taxon>
        <taxon>metagenomes</taxon>
        <taxon>ecological metagenomes</taxon>
    </lineage>
</organism>
<evidence type="ECO:0000256" key="5">
    <source>
        <dbReference type="SAM" id="Phobius"/>
    </source>
</evidence>
<sequence length="416" mass="45522">MIGTGVFTSLGFQLNDLQSIFPLLMLWVVGGFIALFGALAYSELAAALPRSGGEYHLLSQSIHPSLGFAGGLVSATVGFSAPAVLAAMALGKYLSAVFPVLNATIIATSSVIIFHLIHGNSIRIGTFIQDGTTVIKIALILLFIIMGLINTNPQDISIFPKVGDIKLLFSSGFAISLVWVSYAYTGWNSSVYIAGEIVDPKINIPKSLLLSTVFVMVLYVLLNYVFLYSTPKSLMINELEVGYIAGVNIFGEVGAKIVGLGIAILLISTVSSYIFIGPRIMQVMGEDHKYLHFLSKKNDEGIPVIAFCVQLIICMIFILSSSFEQVLLYTGISLIISTTMTVLGLFVLRIRKPELDRPYKVWGYPFTPAIFIILNTWILFYTFRIQPFESLIGFGIVIISIGIYYFGNTLKKETVK</sequence>
<evidence type="ECO:0000313" key="6">
    <source>
        <dbReference type="EMBL" id="SVA76916.1"/>
    </source>
</evidence>
<proteinExistence type="predicted"/>
<comment type="subcellular location">
    <subcellularLocation>
        <location evidence="1">Membrane</location>
        <topology evidence="1">Multi-pass membrane protein</topology>
    </subcellularLocation>
</comment>
<dbReference type="AlphaFoldDB" id="A0A381YII8"/>
<evidence type="ECO:0008006" key="7">
    <source>
        <dbReference type="Google" id="ProtNLM"/>
    </source>
</evidence>
<evidence type="ECO:0000256" key="3">
    <source>
        <dbReference type="ARBA" id="ARBA00022989"/>
    </source>
</evidence>
<dbReference type="GO" id="GO:0016020">
    <property type="term" value="C:membrane"/>
    <property type="evidence" value="ECO:0007669"/>
    <property type="project" value="UniProtKB-SubCell"/>
</dbReference>
<dbReference type="Gene3D" id="1.20.1740.10">
    <property type="entry name" value="Amino acid/polyamine transporter I"/>
    <property type="match status" value="1"/>
</dbReference>
<feature type="transmembrane region" description="Helical" evidence="5">
    <location>
        <begin position="388"/>
        <end position="407"/>
    </location>
</feature>
<keyword evidence="4 5" id="KW-0472">Membrane</keyword>